<dbReference type="Pfam" id="PF00534">
    <property type="entry name" value="Glycos_transf_1"/>
    <property type="match status" value="1"/>
</dbReference>
<name>A6F1H7_9GAMM</name>
<dbReference type="Proteomes" id="UP000005856">
    <property type="component" value="Unassembled WGS sequence"/>
</dbReference>
<organism evidence="2 3">
    <name type="scientific">Marinobacter algicola DG893</name>
    <dbReference type="NCBI Taxonomy" id="443152"/>
    <lineage>
        <taxon>Bacteria</taxon>
        <taxon>Pseudomonadati</taxon>
        <taxon>Pseudomonadota</taxon>
        <taxon>Gammaproteobacteria</taxon>
        <taxon>Pseudomonadales</taxon>
        <taxon>Marinobacteraceae</taxon>
        <taxon>Marinobacter</taxon>
    </lineage>
</organism>
<dbReference type="AlphaFoldDB" id="A6F1H7"/>
<dbReference type="PANTHER" id="PTHR12526">
    <property type="entry name" value="GLYCOSYLTRANSFERASE"/>
    <property type="match status" value="1"/>
</dbReference>
<dbReference type="EMBL" id="ABCP01000018">
    <property type="protein sequence ID" value="EDM47378.1"/>
    <property type="molecule type" value="Genomic_DNA"/>
</dbReference>
<evidence type="ECO:0000313" key="2">
    <source>
        <dbReference type="EMBL" id="EDM47378.1"/>
    </source>
</evidence>
<dbReference type="GO" id="GO:1901135">
    <property type="term" value="P:carbohydrate derivative metabolic process"/>
    <property type="evidence" value="ECO:0007669"/>
    <property type="project" value="UniProtKB-ARBA"/>
</dbReference>
<comment type="caution">
    <text evidence="2">The sequence shown here is derived from an EMBL/GenBank/DDBJ whole genome shotgun (WGS) entry which is preliminary data.</text>
</comment>
<proteinExistence type="predicted"/>
<dbReference type="STRING" id="443152.MDG893_01185"/>
<dbReference type="Gene3D" id="3.40.50.2000">
    <property type="entry name" value="Glycogen Phosphorylase B"/>
    <property type="match status" value="1"/>
</dbReference>
<protein>
    <submittedName>
        <fullName evidence="2">Putative Capsular polysaccharide biosynthesis glycosyl transferase</fullName>
    </submittedName>
</protein>
<evidence type="ECO:0000259" key="1">
    <source>
        <dbReference type="Pfam" id="PF00534"/>
    </source>
</evidence>
<evidence type="ECO:0000313" key="3">
    <source>
        <dbReference type="Proteomes" id="UP000005856"/>
    </source>
</evidence>
<reference evidence="2 3" key="1">
    <citation type="submission" date="2007-06" db="EMBL/GenBank/DDBJ databases">
        <authorList>
            <person name="Green D."/>
            <person name="Ferriera S."/>
            <person name="Johnson J."/>
            <person name="Kravitz S."/>
            <person name="Beeson K."/>
            <person name="Sutton G."/>
            <person name="Rogers Y.-H."/>
            <person name="Friedman R."/>
            <person name="Frazier M."/>
            <person name="Venter J.C."/>
        </authorList>
    </citation>
    <scope>NUCLEOTIDE SEQUENCE [LARGE SCALE GENOMIC DNA]</scope>
    <source>
        <strain evidence="2 3">DG893</strain>
    </source>
</reference>
<keyword evidence="3" id="KW-1185">Reference proteome</keyword>
<dbReference type="PANTHER" id="PTHR12526:SF630">
    <property type="entry name" value="GLYCOSYLTRANSFERASE"/>
    <property type="match status" value="1"/>
</dbReference>
<feature type="domain" description="Glycosyl transferase family 1" evidence="1">
    <location>
        <begin position="2"/>
        <end position="148"/>
    </location>
</feature>
<accession>A6F1H7</accession>
<dbReference type="InterPro" id="IPR001296">
    <property type="entry name" value="Glyco_trans_1"/>
</dbReference>
<dbReference type="eggNOG" id="COG0438">
    <property type="taxonomic scope" value="Bacteria"/>
</dbReference>
<sequence length="175" mass="19008">MFVGRVNDEKGVPELISAFRDISGKYPSATLMVVGPDESGMFEGRAFDTEFGGKLVHVGYTKEPEAYFNAADVVCLPSHREGFGSVLIEAAACGVPSVASDIYGISDAVIDGRTGLLHAARSVSDLAKKMDIMISQPELREALADRALERARDEFSSSILEEALVQFYFVAFYKL</sequence>
<keyword evidence="2" id="KW-0808">Transferase</keyword>
<dbReference type="SUPFAM" id="SSF53756">
    <property type="entry name" value="UDP-Glycosyltransferase/glycogen phosphorylase"/>
    <property type="match status" value="1"/>
</dbReference>
<dbReference type="GO" id="GO:0016757">
    <property type="term" value="F:glycosyltransferase activity"/>
    <property type="evidence" value="ECO:0007669"/>
    <property type="project" value="InterPro"/>
</dbReference>
<gene>
    <name evidence="2" type="ORF">MDG893_01185</name>
</gene>